<evidence type="ECO:0000313" key="3">
    <source>
        <dbReference type="Proteomes" id="UP001156694"/>
    </source>
</evidence>
<dbReference type="EMBL" id="BSNN01000002">
    <property type="protein sequence ID" value="GLQ34539.1"/>
    <property type="molecule type" value="Genomic_DNA"/>
</dbReference>
<name>A0ABQ5VT90_9RHOB</name>
<gene>
    <name evidence="2" type="ORF">GCM10007939_08220</name>
</gene>
<comment type="caution">
    <text evidence="2">The sequence shown here is derived from an EMBL/GenBank/DDBJ whole genome shotgun (WGS) entry which is preliminary data.</text>
</comment>
<dbReference type="RefSeq" id="WP_284376357.1">
    <property type="nucleotide sequence ID" value="NZ_BSNN01000002.1"/>
</dbReference>
<dbReference type="InterPro" id="IPR009506">
    <property type="entry name" value="YjiS-like"/>
</dbReference>
<reference evidence="3" key="1">
    <citation type="journal article" date="2019" name="Int. J. Syst. Evol. Microbiol.">
        <title>The Global Catalogue of Microorganisms (GCM) 10K type strain sequencing project: providing services to taxonomists for standard genome sequencing and annotation.</title>
        <authorList>
            <consortium name="The Broad Institute Genomics Platform"/>
            <consortium name="The Broad Institute Genome Sequencing Center for Infectious Disease"/>
            <person name="Wu L."/>
            <person name="Ma J."/>
        </authorList>
    </citation>
    <scope>NUCLEOTIDE SEQUENCE [LARGE SCALE GENOMIC DNA]</scope>
    <source>
        <strain evidence="3">NBRC 110140</strain>
    </source>
</reference>
<accession>A0ABQ5VT90</accession>
<dbReference type="Proteomes" id="UP001156694">
    <property type="component" value="Unassembled WGS sequence"/>
</dbReference>
<proteinExistence type="predicted"/>
<sequence length="71" mass="8007">MTYYSDTRAAPRTNLWGGLFLTLRSMQARSKQHRALRKLDAAALRDIGLTAQDVQTELATPLWKSTPHHTA</sequence>
<feature type="domain" description="YjiS-like" evidence="1">
    <location>
        <begin position="20"/>
        <end position="54"/>
    </location>
</feature>
<protein>
    <recommendedName>
        <fullName evidence="1">YjiS-like domain-containing protein</fullName>
    </recommendedName>
</protein>
<evidence type="ECO:0000313" key="2">
    <source>
        <dbReference type="EMBL" id="GLQ34539.1"/>
    </source>
</evidence>
<keyword evidence="3" id="KW-1185">Reference proteome</keyword>
<dbReference type="Pfam" id="PF06568">
    <property type="entry name" value="YjiS-like"/>
    <property type="match status" value="1"/>
</dbReference>
<evidence type="ECO:0000259" key="1">
    <source>
        <dbReference type="Pfam" id="PF06568"/>
    </source>
</evidence>
<organism evidence="2 3">
    <name type="scientific">Amylibacter marinus</name>
    <dbReference type="NCBI Taxonomy" id="1475483"/>
    <lineage>
        <taxon>Bacteria</taxon>
        <taxon>Pseudomonadati</taxon>
        <taxon>Pseudomonadota</taxon>
        <taxon>Alphaproteobacteria</taxon>
        <taxon>Rhodobacterales</taxon>
        <taxon>Paracoccaceae</taxon>
        <taxon>Amylibacter</taxon>
    </lineage>
</organism>